<dbReference type="OrthoDB" id="2588832at2759"/>
<dbReference type="Proteomes" id="UP000070444">
    <property type="component" value="Unassembled WGS sequence"/>
</dbReference>
<proteinExistence type="inferred from homology"/>
<feature type="domain" description="Acyl-CoA dehydrogenase/oxidase C-terminal" evidence="7">
    <location>
        <begin position="258"/>
        <end position="410"/>
    </location>
</feature>
<dbReference type="InterPro" id="IPR006091">
    <property type="entry name" value="Acyl-CoA_Oxase/DH_mid-dom"/>
</dbReference>
<dbReference type="InterPro" id="IPR046373">
    <property type="entry name" value="Acyl-CoA_Oxase/DH_mid-dom_sf"/>
</dbReference>
<dbReference type="InterPro" id="IPR037069">
    <property type="entry name" value="AcylCoA_DH/ox_N_sf"/>
</dbReference>
<evidence type="ECO:0000256" key="1">
    <source>
        <dbReference type="ARBA" id="ARBA00001974"/>
    </source>
</evidence>
<dbReference type="Gene3D" id="2.40.110.10">
    <property type="entry name" value="Butyryl-CoA Dehydrogenase, subunit A, domain 2"/>
    <property type="match status" value="1"/>
</dbReference>
<evidence type="ECO:0000256" key="2">
    <source>
        <dbReference type="ARBA" id="ARBA00009347"/>
    </source>
</evidence>
<dbReference type="GO" id="GO:0050660">
    <property type="term" value="F:flavin adenine dinucleotide binding"/>
    <property type="evidence" value="ECO:0007669"/>
    <property type="project" value="InterPro"/>
</dbReference>
<dbReference type="STRING" id="796925.A0A137P5C2"/>
<dbReference type="Pfam" id="PF02771">
    <property type="entry name" value="Acyl-CoA_dh_N"/>
    <property type="match status" value="1"/>
</dbReference>
<dbReference type="AlphaFoldDB" id="A0A137P5C2"/>
<accession>A0A137P5C2</accession>
<feature type="domain" description="Acyl-CoA dehydrogenase/oxidase N-terminal" evidence="9">
    <location>
        <begin position="24"/>
        <end position="147"/>
    </location>
</feature>
<dbReference type="InterPro" id="IPR009100">
    <property type="entry name" value="AcylCoA_DH/oxidase_NM_dom_sf"/>
</dbReference>
<protein>
    <submittedName>
        <fullName evidence="10">Acyl-CoA dehydrogenase NM domain-like protein</fullName>
    </submittedName>
</protein>
<dbReference type="EMBL" id="KQ964509">
    <property type="protein sequence ID" value="KXN70207.1"/>
    <property type="molecule type" value="Genomic_DNA"/>
</dbReference>
<evidence type="ECO:0000256" key="3">
    <source>
        <dbReference type="ARBA" id="ARBA00022630"/>
    </source>
</evidence>
<sequence>FGDMIPYGDPTVCQEWRSPYYNSSHHALRKAVRKYVEEELIKFVPLADKQECIPRSEVLRAGELGLLAASAHGDLAREYFKGKIFGVIDPNEMDAFHQAVIIDEISRTASSGLIGGLTIGAGLTLNPIYFFGSEEIKSKIIPDAIAGRLRGALAISEPQAGSDVANITTEAKLNAEGTHYVVNGTKKWITGGTIADYFLTAVRTGGPGIKGISVILIERGPGVKTRPIEVMGLHGSGTAFVTFEDVKVSAGNIIGEVNEGFKTIIMNFNPERIGMIISGIRFARVLYEESFKYANKRRTFGKNLIEHAVIREKLAHMIRHVEACQHWADHILYQTKFIEDLSVLIKLAGAISLLKIEVTRCFEYCASEACQIFGGNGYTKGGQGEKIERLYRDVKGYAIPGGSEEIMAELGVNIAMRMAKMNDAKL</sequence>
<keyword evidence="5 6" id="KW-0560">Oxidoreductase</keyword>
<dbReference type="Pfam" id="PF02770">
    <property type="entry name" value="Acyl-CoA_dh_M"/>
    <property type="match status" value="1"/>
</dbReference>
<dbReference type="InterPro" id="IPR009075">
    <property type="entry name" value="AcylCo_DH/oxidase_C"/>
</dbReference>
<feature type="non-terminal residue" evidence="10">
    <location>
        <position position="426"/>
    </location>
</feature>
<evidence type="ECO:0000256" key="4">
    <source>
        <dbReference type="ARBA" id="ARBA00022827"/>
    </source>
</evidence>
<dbReference type="PANTHER" id="PTHR48083:SF28">
    <property type="entry name" value="ACYL-COA DEHYDROGENASE FAMILY PROTEIN (AFU_ORTHOLOGUE AFUA_6G10880)-RELATED"/>
    <property type="match status" value="1"/>
</dbReference>
<dbReference type="SUPFAM" id="SSF56645">
    <property type="entry name" value="Acyl-CoA dehydrogenase NM domain-like"/>
    <property type="match status" value="1"/>
</dbReference>
<keyword evidence="11" id="KW-1185">Reference proteome</keyword>
<dbReference type="InterPro" id="IPR036250">
    <property type="entry name" value="AcylCo_DH-like_C"/>
</dbReference>
<evidence type="ECO:0000259" key="7">
    <source>
        <dbReference type="Pfam" id="PF00441"/>
    </source>
</evidence>
<organism evidence="10 11">
    <name type="scientific">Conidiobolus coronatus (strain ATCC 28846 / CBS 209.66 / NRRL 28638)</name>
    <name type="common">Delacroixia coronata</name>
    <dbReference type="NCBI Taxonomy" id="796925"/>
    <lineage>
        <taxon>Eukaryota</taxon>
        <taxon>Fungi</taxon>
        <taxon>Fungi incertae sedis</taxon>
        <taxon>Zoopagomycota</taxon>
        <taxon>Entomophthoromycotina</taxon>
        <taxon>Entomophthoromycetes</taxon>
        <taxon>Entomophthorales</taxon>
        <taxon>Ancylistaceae</taxon>
        <taxon>Conidiobolus</taxon>
    </lineage>
</organism>
<keyword evidence="3 6" id="KW-0285">Flavoprotein</keyword>
<feature type="non-terminal residue" evidence="10">
    <location>
        <position position="1"/>
    </location>
</feature>
<evidence type="ECO:0000313" key="10">
    <source>
        <dbReference type="EMBL" id="KXN70207.1"/>
    </source>
</evidence>
<keyword evidence="4 6" id="KW-0274">FAD</keyword>
<feature type="domain" description="Acyl-CoA oxidase/dehydrogenase middle" evidence="8">
    <location>
        <begin position="152"/>
        <end position="246"/>
    </location>
</feature>
<reference evidence="10 11" key="1">
    <citation type="journal article" date="2015" name="Genome Biol. Evol.">
        <title>Phylogenomic analyses indicate that early fungi evolved digesting cell walls of algal ancestors of land plants.</title>
        <authorList>
            <person name="Chang Y."/>
            <person name="Wang S."/>
            <person name="Sekimoto S."/>
            <person name="Aerts A.L."/>
            <person name="Choi C."/>
            <person name="Clum A."/>
            <person name="LaButti K.M."/>
            <person name="Lindquist E.A."/>
            <person name="Yee Ngan C."/>
            <person name="Ohm R.A."/>
            <person name="Salamov A.A."/>
            <person name="Grigoriev I.V."/>
            <person name="Spatafora J.W."/>
            <person name="Berbee M.L."/>
        </authorList>
    </citation>
    <scope>NUCLEOTIDE SEQUENCE [LARGE SCALE GENOMIC DNA]</scope>
    <source>
        <strain evidence="10 11">NRRL 28638</strain>
    </source>
</reference>
<dbReference type="GO" id="GO:0033539">
    <property type="term" value="P:fatty acid beta-oxidation using acyl-CoA dehydrogenase"/>
    <property type="evidence" value="ECO:0007669"/>
    <property type="project" value="TreeGrafter"/>
</dbReference>
<dbReference type="Gene3D" id="1.10.540.10">
    <property type="entry name" value="Acyl-CoA dehydrogenase/oxidase, N-terminal domain"/>
    <property type="match status" value="1"/>
</dbReference>
<dbReference type="Gene3D" id="1.20.140.10">
    <property type="entry name" value="Butyryl-CoA Dehydrogenase, subunit A, domain 3"/>
    <property type="match status" value="1"/>
</dbReference>
<dbReference type="GO" id="GO:0003995">
    <property type="term" value="F:acyl-CoA dehydrogenase activity"/>
    <property type="evidence" value="ECO:0007669"/>
    <property type="project" value="TreeGrafter"/>
</dbReference>
<dbReference type="Pfam" id="PF00441">
    <property type="entry name" value="Acyl-CoA_dh_1"/>
    <property type="match status" value="1"/>
</dbReference>
<dbReference type="GO" id="GO:0005737">
    <property type="term" value="C:cytoplasm"/>
    <property type="evidence" value="ECO:0007669"/>
    <property type="project" value="TreeGrafter"/>
</dbReference>
<name>A0A137P5C2_CONC2</name>
<dbReference type="PANTHER" id="PTHR48083">
    <property type="entry name" value="MEDIUM-CHAIN SPECIFIC ACYL-COA DEHYDROGENASE, MITOCHONDRIAL-RELATED"/>
    <property type="match status" value="1"/>
</dbReference>
<dbReference type="InterPro" id="IPR013786">
    <property type="entry name" value="AcylCoA_DH/ox_N"/>
</dbReference>
<dbReference type="InterPro" id="IPR050741">
    <property type="entry name" value="Acyl-CoA_dehydrogenase"/>
</dbReference>
<dbReference type="OMA" id="EYCASEA"/>
<gene>
    <name evidence="10" type="ORF">CONCODRAFT_32519</name>
</gene>
<comment type="cofactor">
    <cofactor evidence="1 6">
        <name>FAD</name>
        <dbReference type="ChEBI" id="CHEBI:57692"/>
    </cofactor>
</comment>
<evidence type="ECO:0000256" key="6">
    <source>
        <dbReference type="RuleBase" id="RU362125"/>
    </source>
</evidence>
<evidence type="ECO:0000313" key="11">
    <source>
        <dbReference type="Proteomes" id="UP000070444"/>
    </source>
</evidence>
<evidence type="ECO:0000259" key="8">
    <source>
        <dbReference type="Pfam" id="PF02770"/>
    </source>
</evidence>
<evidence type="ECO:0000256" key="5">
    <source>
        <dbReference type="ARBA" id="ARBA00023002"/>
    </source>
</evidence>
<evidence type="ECO:0000259" key="9">
    <source>
        <dbReference type="Pfam" id="PF02771"/>
    </source>
</evidence>
<comment type="similarity">
    <text evidence="2 6">Belongs to the acyl-CoA dehydrogenase family.</text>
</comment>
<dbReference type="SUPFAM" id="SSF47203">
    <property type="entry name" value="Acyl-CoA dehydrogenase C-terminal domain-like"/>
    <property type="match status" value="1"/>
</dbReference>